<feature type="compositionally biased region" description="Acidic residues" evidence="1">
    <location>
        <begin position="232"/>
        <end position="246"/>
    </location>
</feature>
<organism evidence="2 3">
    <name type="scientific">Exophiala spinifera</name>
    <dbReference type="NCBI Taxonomy" id="91928"/>
    <lineage>
        <taxon>Eukaryota</taxon>
        <taxon>Fungi</taxon>
        <taxon>Dikarya</taxon>
        <taxon>Ascomycota</taxon>
        <taxon>Pezizomycotina</taxon>
        <taxon>Eurotiomycetes</taxon>
        <taxon>Chaetothyriomycetidae</taxon>
        <taxon>Chaetothyriales</taxon>
        <taxon>Herpotrichiellaceae</taxon>
        <taxon>Exophiala</taxon>
    </lineage>
</organism>
<evidence type="ECO:0000256" key="1">
    <source>
        <dbReference type="SAM" id="MobiDB-lite"/>
    </source>
</evidence>
<reference evidence="2 3" key="1">
    <citation type="submission" date="2015-01" db="EMBL/GenBank/DDBJ databases">
        <title>The Genome Sequence of Exophiala spinifera CBS89968.</title>
        <authorList>
            <consortium name="The Broad Institute Genomics Platform"/>
            <person name="Cuomo C."/>
            <person name="de Hoog S."/>
            <person name="Gorbushina A."/>
            <person name="Stielow B."/>
            <person name="Teixiera M."/>
            <person name="Abouelleil A."/>
            <person name="Chapman S.B."/>
            <person name="Priest M."/>
            <person name="Young S.K."/>
            <person name="Wortman J."/>
            <person name="Nusbaum C."/>
            <person name="Birren B."/>
        </authorList>
    </citation>
    <scope>NUCLEOTIDE SEQUENCE [LARGE SCALE GENOMIC DNA]</scope>
    <source>
        <strain evidence="2 3">CBS 89968</strain>
    </source>
</reference>
<keyword evidence="3" id="KW-1185">Reference proteome</keyword>
<dbReference type="AlphaFoldDB" id="A0A0D2A7L5"/>
<feature type="compositionally biased region" description="Polar residues" evidence="1">
    <location>
        <begin position="254"/>
        <end position="274"/>
    </location>
</feature>
<name>A0A0D2A7L5_9EURO</name>
<evidence type="ECO:0000313" key="2">
    <source>
        <dbReference type="EMBL" id="KIW20782.1"/>
    </source>
</evidence>
<dbReference type="RefSeq" id="XP_016240998.1">
    <property type="nucleotide sequence ID" value="XM_016375722.1"/>
</dbReference>
<dbReference type="OrthoDB" id="5421971at2759"/>
<feature type="compositionally biased region" description="Polar residues" evidence="1">
    <location>
        <begin position="213"/>
        <end position="226"/>
    </location>
</feature>
<dbReference type="EMBL" id="KN847492">
    <property type="protein sequence ID" value="KIW20782.1"/>
    <property type="molecule type" value="Genomic_DNA"/>
</dbReference>
<accession>A0A0D2A7L5</accession>
<dbReference type="VEuPathDB" id="FungiDB:PV08_01360"/>
<dbReference type="HOGENOM" id="CLU_028829_0_0_1"/>
<feature type="compositionally biased region" description="Polar residues" evidence="1">
    <location>
        <begin position="283"/>
        <end position="309"/>
    </location>
</feature>
<dbReference type="Proteomes" id="UP000053328">
    <property type="component" value="Unassembled WGS sequence"/>
</dbReference>
<protein>
    <submittedName>
        <fullName evidence="2">Uncharacterized protein</fullName>
    </submittedName>
</protein>
<proteinExistence type="predicted"/>
<dbReference type="GeneID" id="27328443"/>
<feature type="region of interest" description="Disordered" evidence="1">
    <location>
        <begin position="195"/>
        <end position="333"/>
    </location>
</feature>
<evidence type="ECO:0000313" key="3">
    <source>
        <dbReference type="Proteomes" id="UP000053328"/>
    </source>
</evidence>
<feature type="region of interest" description="Disordered" evidence="1">
    <location>
        <begin position="106"/>
        <end position="146"/>
    </location>
</feature>
<dbReference type="STRING" id="91928.A0A0D2A7L5"/>
<sequence>MNNPEFRQTLQHITHNLETANQTAQENIYSFTQRYIDPCLSGLKSCVVDCTAPCLPNREGHLRRKRGRSRGRAEYNFDFYEAWDDDEALASPSTAWGNDELDSLLAGHGSRADQPRRQRAMSYGSRGRRKTNILQGDPDPDPTIIPSSSYLGFLERLPWKLGARKLRYKPSAADLQEHPGAARPHPAEVEPLIEEHDEDSNTWKKGHGRQRSDTNASRSTTNSLSSRGDLIMSDEEDDAVPLDDEFASTMLVRRSTNLGTGTVEDQSSSKTRTPSGKRPGALRTSTRTPSSKSIQSPGMQSQRSSSQKSLAPPASPTPKRERGELPTLLDLKLQEEEVARQEELEIKQKREAAHRLAVQRGLSGGSTVSAAVDASAKEDETISNNAEEADEDSSSTSSEPQVIADNPAGQSQEMGMDGKDPT</sequence>
<gene>
    <name evidence="2" type="ORF">PV08_01360</name>
</gene>
<feature type="region of interest" description="Disordered" evidence="1">
    <location>
        <begin position="357"/>
        <end position="422"/>
    </location>
</feature>